<evidence type="ECO:0000313" key="3">
    <source>
        <dbReference type="EMBL" id="REF35094.1"/>
    </source>
</evidence>
<dbReference type="InterPro" id="IPR019920">
    <property type="entry name" value="F420-binding_dom_put"/>
</dbReference>
<comment type="caution">
    <text evidence="3">The sequence shown here is derived from an EMBL/GenBank/DDBJ whole genome shotgun (WGS) entry which is preliminary data.</text>
</comment>
<dbReference type="Pfam" id="PF01243">
    <property type="entry name" value="PNPOx_N"/>
    <property type="match status" value="1"/>
</dbReference>
<proteinExistence type="predicted"/>
<evidence type="ECO:0000259" key="2">
    <source>
        <dbReference type="Pfam" id="PF01243"/>
    </source>
</evidence>
<dbReference type="Gene3D" id="2.30.110.10">
    <property type="entry name" value="Electron Transport, Fmn-binding Protein, Chain A"/>
    <property type="match status" value="1"/>
</dbReference>
<evidence type="ECO:0000313" key="4">
    <source>
        <dbReference type="Proteomes" id="UP000256485"/>
    </source>
</evidence>
<dbReference type="Proteomes" id="UP000256485">
    <property type="component" value="Unassembled WGS sequence"/>
</dbReference>
<gene>
    <name evidence="3" type="ORF">DFJ64_0465</name>
</gene>
<dbReference type="PANTHER" id="PTHR35176:SF6">
    <property type="entry name" value="HEME OXYGENASE HI_0854-RELATED"/>
    <property type="match status" value="1"/>
</dbReference>
<sequence length="131" mass="14979">MPTPPLPAHLIQTLTKPNPAVMATVRPDGTPVSVATWYLWDDGRILLNMDAGRARLGHLRVNPRVSLTVLDDDSWYRHISLQGTVTLQPDPDLVDIDRLARHYTGKPYWNRERPRVTAWLEISSYHAWGFD</sequence>
<organism evidence="3 4">
    <name type="scientific">Thermasporomyces composti</name>
    <dbReference type="NCBI Taxonomy" id="696763"/>
    <lineage>
        <taxon>Bacteria</taxon>
        <taxon>Bacillati</taxon>
        <taxon>Actinomycetota</taxon>
        <taxon>Actinomycetes</taxon>
        <taxon>Propionibacteriales</taxon>
        <taxon>Nocardioidaceae</taxon>
        <taxon>Thermasporomyces</taxon>
    </lineage>
</organism>
<keyword evidence="4" id="KW-1185">Reference proteome</keyword>
<keyword evidence="1" id="KW-0560">Oxidoreductase</keyword>
<accession>A0A3D9VAB9</accession>
<dbReference type="PANTHER" id="PTHR35176">
    <property type="entry name" value="HEME OXYGENASE HI_0854-RELATED"/>
    <property type="match status" value="1"/>
</dbReference>
<protein>
    <submittedName>
        <fullName evidence="3">PPOX class probable F420-dependent enzyme</fullName>
    </submittedName>
</protein>
<dbReference type="OrthoDB" id="162914at2"/>
<dbReference type="RefSeq" id="WP_115848935.1">
    <property type="nucleotide sequence ID" value="NZ_QTUC01000001.1"/>
</dbReference>
<feature type="domain" description="Pyridoxamine 5'-phosphate oxidase N-terminal" evidence="2">
    <location>
        <begin position="12"/>
        <end position="128"/>
    </location>
</feature>
<dbReference type="AlphaFoldDB" id="A0A3D9VAB9"/>
<reference evidence="3 4" key="1">
    <citation type="submission" date="2018-08" db="EMBL/GenBank/DDBJ databases">
        <title>Sequencing the genomes of 1000 actinobacteria strains.</title>
        <authorList>
            <person name="Klenk H.-P."/>
        </authorList>
    </citation>
    <scope>NUCLEOTIDE SEQUENCE [LARGE SCALE GENOMIC DNA]</scope>
    <source>
        <strain evidence="3 4">DSM 22891</strain>
    </source>
</reference>
<name>A0A3D9VAB9_THECX</name>
<dbReference type="GO" id="GO:0005829">
    <property type="term" value="C:cytosol"/>
    <property type="evidence" value="ECO:0007669"/>
    <property type="project" value="TreeGrafter"/>
</dbReference>
<dbReference type="EMBL" id="QTUC01000001">
    <property type="protein sequence ID" value="REF35094.1"/>
    <property type="molecule type" value="Genomic_DNA"/>
</dbReference>
<dbReference type="SUPFAM" id="SSF50475">
    <property type="entry name" value="FMN-binding split barrel"/>
    <property type="match status" value="1"/>
</dbReference>
<dbReference type="GO" id="GO:0070967">
    <property type="term" value="F:coenzyme F420 binding"/>
    <property type="evidence" value="ECO:0007669"/>
    <property type="project" value="TreeGrafter"/>
</dbReference>
<dbReference type="InterPro" id="IPR011576">
    <property type="entry name" value="Pyridox_Oxase_N"/>
</dbReference>
<dbReference type="NCBIfam" id="TIGR03618">
    <property type="entry name" value="Rv1155_F420"/>
    <property type="match status" value="1"/>
</dbReference>
<dbReference type="InterPro" id="IPR052019">
    <property type="entry name" value="F420H2_bilvrd_red/Heme_oxyg"/>
</dbReference>
<dbReference type="GO" id="GO:0016627">
    <property type="term" value="F:oxidoreductase activity, acting on the CH-CH group of donors"/>
    <property type="evidence" value="ECO:0007669"/>
    <property type="project" value="TreeGrafter"/>
</dbReference>
<dbReference type="InterPro" id="IPR012349">
    <property type="entry name" value="Split_barrel_FMN-bd"/>
</dbReference>
<evidence type="ECO:0000256" key="1">
    <source>
        <dbReference type="ARBA" id="ARBA00023002"/>
    </source>
</evidence>